<organism evidence="2 3">
    <name type="scientific">Cellulosimicrobium arenosum</name>
    <dbReference type="NCBI Taxonomy" id="2708133"/>
    <lineage>
        <taxon>Bacteria</taxon>
        <taxon>Bacillati</taxon>
        <taxon>Actinomycetota</taxon>
        <taxon>Actinomycetes</taxon>
        <taxon>Micrococcales</taxon>
        <taxon>Promicromonosporaceae</taxon>
        <taxon>Cellulosimicrobium</taxon>
    </lineage>
</organism>
<keyword evidence="3" id="KW-1185">Reference proteome</keyword>
<evidence type="ECO:0000256" key="1">
    <source>
        <dbReference type="SAM" id="MobiDB-lite"/>
    </source>
</evidence>
<accession>A0A927G6E8</accession>
<feature type="region of interest" description="Disordered" evidence="1">
    <location>
        <begin position="104"/>
        <end position="134"/>
    </location>
</feature>
<feature type="compositionally biased region" description="Low complexity" evidence="1">
    <location>
        <begin position="1"/>
        <end position="15"/>
    </location>
</feature>
<reference evidence="2" key="2">
    <citation type="submission" date="2020-09" db="EMBL/GenBank/DDBJ databases">
        <authorList>
            <person name="Yu Y."/>
        </authorList>
    </citation>
    <scope>NUCLEOTIDE SEQUENCE</scope>
    <source>
        <strain evidence="2">KCTC 49039</strain>
    </source>
</reference>
<dbReference type="Proteomes" id="UP000610846">
    <property type="component" value="Unassembled WGS sequence"/>
</dbReference>
<name>A0A927G6E8_9MICO</name>
<comment type="caution">
    <text evidence="2">The sequence shown here is derived from an EMBL/GenBank/DDBJ whole genome shotgun (WGS) entry which is preliminary data.</text>
</comment>
<sequence length="134" mass="13152">MSGTAGSESTDETTTGGSGGGGGAGGGSPVVLSTAAQQDGNNFLEVRALFVAEMTQACGGTLCVTVVSSPSEPGDTCTYAGSDPPWSEGLLVERESVVVLIADCDGDPDPETGEEPMDDEGGGTTSEEDSGTAP</sequence>
<proteinExistence type="predicted"/>
<dbReference type="AlphaFoldDB" id="A0A927G6E8"/>
<gene>
    <name evidence="2" type="ORF">IF651_00950</name>
</gene>
<evidence type="ECO:0000313" key="2">
    <source>
        <dbReference type="EMBL" id="MBD8077628.1"/>
    </source>
</evidence>
<evidence type="ECO:0000313" key="3">
    <source>
        <dbReference type="Proteomes" id="UP000610846"/>
    </source>
</evidence>
<dbReference type="EMBL" id="JACYHB010000001">
    <property type="protein sequence ID" value="MBD8077628.1"/>
    <property type="molecule type" value="Genomic_DNA"/>
</dbReference>
<reference evidence="2" key="1">
    <citation type="journal article" date="2018" name="Curr. Microbiol.">
        <title>Cellulosimicrobium arenosum sp. nov., Isolated from Marine Sediment Sand.</title>
        <authorList>
            <person name="Oh M."/>
            <person name="Kim J.H."/>
            <person name="Yoon J.H."/>
            <person name="Schumann P."/>
            <person name="Kim W."/>
        </authorList>
    </citation>
    <scope>NUCLEOTIDE SEQUENCE</scope>
    <source>
        <strain evidence="2">KCTC 49039</strain>
    </source>
</reference>
<feature type="compositionally biased region" description="Gly residues" evidence="1">
    <location>
        <begin position="16"/>
        <end position="28"/>
    </location>
</feature>
<protein>
    <submittedName>
        <fullName evidence="2">Uncharacterized protein</fullName>
    </submittedName>
</protein>
<feature type="region of interest" description="Disordered" evidence="1">
    <location>
        <begin position="1"/>
        <end position="33"/>
    </location>
</feature>